<dbReference type="EMBL" id="CP029479">
    <property type="protein sequence ID" value="AWM78007.1"/>
    <property type="molecule type" value="Genomic_DNA"/>
</dbReference>
<keyword evidence="1" id="KW-1133">Transmembrane helix</keyword>
<dbReference type="Proteomes" id="UP000247763">
    <property type="component" value="Chromosome"/>
</dbReference>
<proteinExistence type="predicted"/>
<sequence>MRTIVTAALCASILAGCASSPDKISASYVSPIQYSGYECDQIRAELLRVSGKVREVAGAQKQQATNDAIAMGVGLVLFWPALFFLAGGNDRKEELSRLKGEYDALEQAAIQKNCPVASELKAGRGG</sequence>
<evidence type="ECO:0008006" key="4">
    <source>
        <dbReference type="Google" id="ProtNLM"/>
    </source>
</evidence>
<gene>
    <name evidence="2" type="ORF">HYN04_09710</name>
</gene>
<protein>
    <recommendedName>
        <fullName evidence="4">Metal ABC transporter ATP-binding protein</fullName>
    </recommendedName>
</protein>
<dbReference type="PROSITE" id="PS51257">
    <property type="entry name" value="PROKAR_LIPOPROTEIN"/>
    <property type="match status" value="1"/>
</dbReference>
<feature type="transmembrane region" description="Helical" evidence="1">
    <location>
        <begin position="68"/>
        <end position="87"/>
    </location>
</feature>
<accession>A0A2Z3HQD5</accession>
<evidence type="ECO:0000313" key="3">
    <source>
        <dbReference type="Proteomes" id="UP000247763"/>
    </source>
</evidence>
<dbReference type="OrthoDB" id="7862470at2"/>
<dbReference type="KEGG" id="phb:HYN04_09710"/>
<organism evidence="2 3">
    <name type="scientific">Phenylobacterium parvum</name>
    <dbReference type="NCBI Taxonomy" id="2201350"/>
    <lineage>
        <taxon>Bacteria</taxon>
        <taxon>Pseudomonadati</taxon>
        <taxon>Pseudomonadota</taxon>
        <taxon>Alphaproteobacteria</taxon>
        <taxon>Caulobacterales</taxon>
        <taxon>Caulobacteraceae</taxon>
        <taxon>Phenylobacterium</taxon>
    </lineage>
</organism>
<name>A0A2Z3HQD5_9CAUL</name>
<dbReference type="AlphaFoldDB" id="A0A2Z3HQD5"/>
<keyword evidence="1" id="KW-0812">Transmembrane</keyword>
<evidence type="ECO:0000256" key="1">
    <source>
        <dbReference type="SAM" id="Phobius"/>
    </source>
</evidence>
<evidence type="ECO:0000313" key="2">
    <source>
        <dbReference type="EMBL" id="AWM78007.1"/>
    </source>
</evidence>
<reference evidence="3" key="1">
    <citation type="submission" date="2018-05" db="EMBL/GenBank/DDBJ databases">
        <title>Genome sequencing of Phenylobacterium sp. HYN0004.</title>
        <authorList>
            <person name="Yi H."/>
            <person name="Baek C."/>
        </authorList>
    </citation>
    <scope>NUCLEOTIDE SEQUENCE [LARGE SCALE GENOMIC DNA]</scope>
    <source>
        <strain evidence="3">HYN0004</strain>
    </source>
</reference>
<dbReference type="RefSeq" id="WP_110450574.1">
    <property type="nucleotide sequence ID" value="NZ_CP029479.1"/>
</dbReference>
<keyword evidence="3" id="KW-1185">Reference proteome</keyword>
<keyword evidence="1" id="KW-0472">Membrane</keyword>